<sequence>MKTPIRIGVLQLADSAPVIMAHQQGLFARHGLETEIVVSPSWANIADGLTWKKLDAAVIFCPLAMMTALGRRGHDAFLRPLTTISRGGNTIMLRGVNPVETIWHAGSQGRHAFDVWRSSIGRRPRIAVVHIYSTHLLILRRFLKMIDMDMENDIELVVMPPVDMIQALSEKKIDGGCVGPPWGTEAERLGVAFRVGGSSSVFPDHVEKIMVTSGKLSHSEEQTEAMTLALQEAITFCQTPQYRQDVIEALVAPLSEGGLALPTEATRAVLPEGSAKEAINFVSGALQEHDIEWIINDMASLGWLESSEQQTLMRWSVSGVMASAPPVPL</sequence>
<dbReference type="RefSeq" id="WP_099348059.1">
    <property type="nucleotide sequence ID" value="NZ_AP023326.1"/>
</dbReference>
<organism evidence="1 2">
    <name type="scientific">Acetobacter aceti</name>
    <dbReference type="NCBI Taxonomy" id="435"/>
    <lineage>
        <taxon>Bacteria</taxon>
        <taxon>Pseudomonadati</taxon>
        <taxon>Pseudomonadota</taxon>
        <taxon>Alphaproteobacteria</taxon>
        <taxon>Acetobacterales</taxon>
        <taxon>Acetobacteraceae</taxon>
        <taxon>Acetobacter</taxon>
        <taxon>Acetobacter subgen. Acetobacter</taxon>
    </lineage>
</organism>
<dbReference type="PANTHER" id="PTHR30024:SF43">
    <property type="entry name" value="BLL4572 PROTEIN"/>
    <property type="match status" value="1"/>
</dbReference>
<dbReference type="AlphaFoldDB" id="A0A6S6PN17"/>
<proteinExistence type="predicted"/>
<gene>
    <name evidence="1" type="ORF">AAJCM20276_27800</name>
</gene>
<evidence type="ECO:0000313" key="2">
    <source>
        <dbReference type="Proteomes" id="UP000515220"/>
    </source>
</evidence>
<evidence type="ECO:0008006" key="3">
    <source>
        <dbReference type="Google" id="ProtNLM"/>
    </source>
</evidence>
<evidence type="ECO:0000313" key="1">
    <source>
        <dbReference type="EMBL" id="BCI68156.1"/>
    </source>
</evidence>
<dbReference type="Pfam" id="PF13379">
    <property type="entry name" value="NMT1_2"/>
    <property type="match status" value="1"/>
</dbReference>
<dbReference type="PANTHER" id="PTHR30024">
    <property type="entry name" value="ALIPHATIC SULFONATES-BINDING PROTEIN-RELATED"/>
    <property type="match status" value="1"/>
</dbReference>
<dbReference type="SUPFAM" id="SSF53850">
    <property type="entry name" value="Periplasmic binding protein-like II"/>
    <property type="match status" value="1"/>
</dbReference>
<name>A0A6S6PN17_ACEAC</name>
<dbReference type="EMBL" id="AP023326">
    <property type="protein sequence ID" value="BCI68156.1"/>
    <property type="molecule type" value="Genomic_DNA"/>
</dbReference>
<dbReference type="Gene3D" id="3.40.190.10">
    <property type="entry name" value="Periplasmic binding protein-like II"/>
    <property type="match status" value="2"/>
</dbReference>
<reference evidence="1 2" key="1">
    <citation type="submission" date="2020-07" db="EMBL/GenBank/DDBJ databases">
        <title>Complete Genome Sequence of an acetic acid bacterium, Acetobacter aceti JCM20276.</title>
        <authorList>
            <person name="Hirose Y."/>
            <person name="Mihara H."/>
        </authorList>
    </citation>
    <scope>NUCLEOTIDE SEQUENCE [LARGE SCALE GENOMIC DNA]</scope>
    <source>
        <strain evidence="1 2">JCM20276</strain>
    </source>
</reference>
<protein>
    <recommendedName>
        <fullName evidence="3">Nitrate ABC transporter ATP-binding protein</fullName>
    </recommendedName>
</protein>
<dbReference type="Proteomes" id="UP000515220">
    <property type="component" value="Chromosome"/>
</dbReference>
<accession>A0A6S6PN17</accession>